<evidence type="ECO:0000256" key="2">
    <source>
        <dbReference type="ARBA" id="ARBA00023015"/>
    </source>
</evidence>
<feature type="domain" description="HTH lysR-type" evidence="5">
    <location>
        <begin position="8"/>
        <end position="63"/>
    </location>
</feature>
<reference evidence="6 7" key="1">
    <citation type="submission" date="2006-02" db="EMBL/GenBank/DDBJ databases">
        <authorList>
            <person name="Pinhassi J."/>
            <person name="Pedros-Alio C."/>
            <person name="Ferriera S."/>
            <person name="Johnson J."/>
            <person name="Kravitz S."/>
            <person name="Halpern A."/>
            <person name="Remington K."/>
            <person name="Beeson K."/>
            <person name="Tran B."/>
            <person name="Rogers Y.-H."/>
            <person name="Friedman R."/>
            <person name="Venter J.C."/>
        </authorList>
    </citation>
    <scope>NUCLEOTIDE SEQUENCE [LARGE SCALE GENOMIC DNA]</scope>
    <source>
        <strain evidence="6 7">MED92</strain>
    </source>
</reference>
<accession>A0A7U8C4X7</accession>
<dbReference type="InterPro" id="IPR036388">
    <property type="entry name" value="WH-like_DNA-bd_sf"/>
</dbReference>
<dbReference type="FunFam" id="1.10.10.10:FF:000001">
    <property type="entry name" value="LysR family transcriptional regulator"/>
    <property type="match status" value="1"/>
</dbReference>
<keyword evidence="2" id="KW-0805">Transcription regulation</keyword>
<evidence type="ECO:0000256" key="1">
    <source>
        <dbReference type="ARBA" id="ARBA00009437"/>
    </source>
</evidence>
<evidence type="ECO:0000313" key="7">
    <source>
        <dbReference type="Proteomes" id="UP000002171"/>
    </source>
</evidence>
<keyword evidence="7" id="KW-1185">Reference proteome</keyword>
<dbReference type="InterPro" id="IPR005119">
    <property type="entry name" value="LysR_subst-bd"/>
</dbReference>
<keyword evidence="3" id="KW-0238">DNA-binding</keyword>
<evidence type="ECO:0000313" key="6">
    <source>
        <dbReference type="EMBL" id="EAR59961.1"/>
    </source>
</evidence>
<dbReference type="InterPro" id="IPR058163">
    <property type="entry name" value="LysR-type_TF_proteobact-type"/>
</dbReference>
<dbReference type="Pfam" id="PF03466">
    <property type="entry name" value="LysR_substrate"/>
    <property type="match status" value="1"/>
</dbReference>
<proteinExistence type="inferred from homology"/>
<comment type="caution">
    <text evidence="6">The sequence shown here is derived from an EMBL/GenBank/DDBJ whole genome shotgun (WGS) entry which is preliminary data.</text>
</comment>
<name>A0A7U8C4X7_NEPCE</name>
<sequence>MLEQISSLNYLRTFAISAHYLSFKAAAKVLNISPTAVSHQIKALETQLRLNLFERHTRAISLTPAGSKLALACQTHLTQLDHLVAELQQPKSDISISCCNSFAALWLTPRSTTINNQFPENPLKICASDSLVDLSREQHIDMALRYGEDEQIADEILLGHEKVSLYKRPNFNPERHEKPVLFVTEWPENDLLNNIDLRSHFDASQYQVKTFPQEFFVLQAIMTGQGYGLLSDVLATSAIEQGWIVPDNTITPFRGYSYWLRMNPARKDLGAIQRFSHWLTQAFEAFREGYI</sequence>
<dbReference type="Gene3D" id="1.10.10.10">
    <property type="entry name" value="Winged helix-like DNA-binding domain superfamily/Winged helix DNA-binding domain"/>
    <property type="match status" value="1"/>
</dbReference>
<dbReference type="GO" id="GO:0043565">
    <property type="term" value="F:sequence-specific DNA binding"/>
    <property type="evidence" value="ECO:0007669"/>
    <property type="project" value="TreeGrafter"/>
</dbReference>
<dbReference type="InterPro" id="IPR000847">
    <property type="entry name" value="LysR_HTH_N"/>
</dbReference>
<comment type="similarity">
    <text evidence="1">Belongs to the LysR transcriptional regulatory family.</text>
</comment>
<dbReference type="PRINTS" id="PR00039">
    <property type="entry name" value="HTHLYSR"/>
</dbReference>
<dbReference type="GO" id="GO:0003700">
    <property type="term" value="F:DNA-binding transcription factor activity"/>
    <property type="evidence" value="ECO:0007669"/>
    <property type="project" value="InterPro"/>
</dbReference>
<dbReference type="AlphaFoldDB" id="A0A7U8C4X7"/>
<keyword evidence="4" id="KW-0804">Transcription</keyword>
<dbReference type="PANTHER" id="PTHR30537">
    <property type="entry name" value="HTH-TYPE TRANSCRIPTIONAL REGULATOR"/>
    <property type="match status" value="1"/>
</dbReference>
<dbReference type="PANTHER" id="PTHR30537:SF5">
    <property type="entry name" value="HTH-TYPE TRANSCRIPTIONAL ACTIVATOR TTDR-RELATED"/>
    <property type="match status" value="1"/>
</dbReference>
<dbReference type="EMBL" id="AAOW01000027">
    <property type="protein sequence ID" value="EAR59961.1"/>
    <property type="molecule type" value="Genomic_DNA"/>
</dbReference>
<dbReference type="GO" id="GO:0006351">
    <property type="term" value="P:DNA-templated transcription"/>
    <property type="evidence" value="ECO:0007669"/>
    <property type="project" value="TreeGrafter"/>
</dbReference>
<dbReference type="RefSeq" id="WP_007022547.1">
    <property type="nucleotide sequence ID" value="NZ_CH724127.1"/>
</dbReference>
<dbReference type="PROSITE" id="PS50931">
    <property type="entry name" value="HTH_LYSR"/>
    <property type="match status" value="1"/>
</dbReference>
<dbReference type="Proteomes" id="UP000002171">
    <property type="component" value="Unassembled WGS sequence"/>
</dbReference>
<organism evidence="6 7">
    <name type="scientific">Neptuniibacter caesariensis</name>
    <dbReference type="NCBI Taxonomy" id="207954"/>
    <lineage>
        <taxon>Bacteria</taxon>
        <taxon>Pseudomonadati</taxon>
        <taxon>Pseudomonadota</taxon>
        <taxon>Gammaproteobacteria</taxon>
        <taxon>Oceanospirillales</taxon>
        <taxon>Oceanospirillaceae</taxon>
        <taxon>Neptuniibacter</taxon>
    </lineage>
</organism>
<dbReference type="Gene3D" id="3.40.190.10">
    <property type="entry name" value="Periplasmic binding protein-like II"/>
    <property type="match status" value="2"/>
</dbReference>
<evidence type="ECO:0000256" key="3">
    <source>
        <dbReference type="ARBA" id="ARBA00023125"/>
    </source>
</evidence>
<dbReference type="SUPFAM" id="SSF46785">
    <property type="entry name" value="Winged helix' DNA-binding domain"/>
    <property type="match status" value="1"/>
</dbReference>
<dbReference type="SUPFAM" id="SSF53850">
    <property type="entry name" value="Periplasmic binding protein-like II"/>
    <property type="match status" value="1"/>
</dbReference>
<dbReference type="InterPro" id="IPR036390">
    <property type="entry name" value="WH_DNA-bd_sf"/>
</dbReference>
<dbReference type="Pfam" id="PF00126">
    <property type="entry name" value="HTH_1"/>
    <property type="match status" value="1"/>
</dbReference>
<dbReference type="OrthoDB" id="6787458at2"/>
<evidence type="ECO:0000256" key="4">
    <source>
        <dbReference type="ARBA" id="ARBA00023163"/>
    </source>
</evidence>
<evidence type="ECO:0000259" key="5">
    <source>
        <dbReference type="PROSITE" id="PS50931"/>
    </source>
</evidence>
<protein>
    <submittedName>
        <fullName evidence="6">Substrate-binding transcriptional regulator, LysR family protein</fullName>
    </submittedName>
</protein>
<gene>
    <name evidence="6" type="ORF">MED92_02616</name>
</gene>